<evidence type="ECO:0000313" key="2">
    <source>
        <dbReference type="EMBL" id="CDR46064.1"/>
    </source>
</evidence>
<dbReference type="PANTHER" id="PTHR28027">
    <property type="entry name" value="TRANSCRIPTIONAL REGULATOR MIT1"/>
    <property type="match status" value="1"/>
</dbReference>
<dbReference type="Pfam" id="PF09729">
    <property type="entry name" value="Gti1_Pac2"/>
    <property type="match status" value="1"/>
</dbReference>
<feature type="region of interest" description="Disordered" evidence="1">
    <location>
        <begin position="439"/>
        <end position="476"/>
    </location>
</feature>
<feature type="region of interest" description="Disordered" evidence="1">
    <location>
        <begin position="90"/>
        <end position="169"/>
    </location>
</feature>
<gene>
    <name evidence="2" type="ORF">CYFA0S_21e01948g</name>
</gene>
<dbReference type="InterPro" id="IPR018608">
    <property type="entry name" value="Gti1/Pac2"/>
</dbReference>
<dbReference type="GO" id="GO:0003677">
    <property type="term" value="F:DNA binding"/>
    <property type="evidence" value="ECO:0007669"/>
    <property type="project" value="TreeGrafter"/>
</dbReference>
<feature type="compositionally biased region" description="Polar residues" evidence="1">
    <location>
        <begin position="381"/>
        <end position="399"/>
    </location>
</feature>
<sequence>MAPTFVGYIGSTKDALIVIQAVLSGQLHATTRRPHDRERPDLIKSGNVFVFIEERSAIRRWTDGVAWSPSRILGRFLVYRELDRSTLTSKDARGKGATDKHRKKKSIDLNEISAGPAAPPPTQTLVGGSASSVSSGGSIGSLGGFPSVSHTTSHNSDLDSVNDPSGSSTRQLVGSLVASYAFKDSGLIKKTLSLTVRRLDPETHQPVVETIHLVSYYAPEDVMNHKLSRPVESPTLKDIPLTADLWNAVKETSLGGKVPTEDEAMFFMENPSLANGLGINMGGHTNSNNDNMIVPATGQIRAQQMQQLPLQMPPTYNLSQYPTYPQLGAPTHFAHTTSQQQQQQPPPPPPSQQLQQQQQQQQPQHHGSLGQLLPPVHGHHNSISGANISSPTISGSNTTEMFANDMSIPMYGQARWPPPSQSFVPRNSSVGGQPFYIATNHNHNQTNGTLQQSSTSTGNNNGGNSRIPSPAESPTRLKTDIHVPNYNINTYPGTNSSGQYPRAASSMDSTAAFQTQMPLLNAQLSPPPTTTQMMTGHIGTTGKWMGYDDSGNGTDGSGLGPSAMMPVQHHQGTGHSATQSNAGATHAGGYVNATGFQTYGQH</sequence>
<dbReference type="AlphaFoldDB" id="A0A061BGH4"/>
<reference evidence="2" key="1">
    <citation type="journal article" date="2014" name="Genome Announc.">
        <title>Genome sequence of the yeast Cyberlindnera fabianii (Hansenula fabianii).</title>
        <authorList>
            <person name="Freel K.C."/>
            <person name="Sarilar V."/>
            <person name="Neuveglise C."/>
            <person name="Devillers H."/>
            <person name="Friedrich A."/>
            <person name="Schacherer J."/>
        </authorList>
    </citation>
    <scope>NUCLEOTIDE SEQUENCE</scope>
    <source>
        <strain evidence="2">YJS4271</strain>
    </source>
</reference>
<protein>
    <submittedName>
        <fullName evidence="2">CYFA0S21e01948g1_1</fullName>
    </submittedName>
</protein>
<feature type="compositionally biased region" description="Low complexity" evidence="1">
    <location>
        <begin position="127"/>
        <end position="136"/>
    </location>
</feature>
<feature type="compositionally biased region" description="Low complexity" evidence="1">
    <location>
        <begin position="444"/>
        <end position="465"/>
    </location>
</feature>
<organism evidence="2">
    <name type="scientific">Cyberlindnera fabianii</name>
    <name type="common">Yeast</name>
    <name type="synonym">Hansenula fabianii</name>
    <dbReference type="NCBI Taxonomy" id="36022"/>
    <lineage>
        <taxon>Eukaryota</taxon>
        <taxon>Fungi</taxon>
        <taxon>Dikarya</taxon>
        <taxon>Ascomycota</taxon>
        <taxon>Saccharomycotina</taxon>
        <taxon>Saccharomycetes</taxon>
        <taxon>Phaffomycetales</taxon>
        <taxon>Phaffomycetaceae</taxon>
        <taxon>Cyberlindnera</taxon>
    </lineage>
</organism>
<dbReference type="VEuPathDB" id="FungiDB:BON22_5311"/>
<dbReference type="EMBL" id="LK052906">
    <property type="protein sequence ID" value="CDR46064.1"/>
    <property type="molecule type" value="Genomic_DNA"/>
</dbReference>
<dbReference type="OrthoDB" id="5572844at2759"/>
<accession>A0A061BGH4</accession>
<evidence type="ECO:0000256" key="1">
    <source>
        <dbReference type="SAM" id="MobiDB-lite"/>
    </source>
</evidence>
<feature type="compositionally biased region" description="Polar residues" evidence="1">
    <location>
        <begin position="148"/>
        <end position="169"/>
    </location>
</feature>
<dbReference type="PANTHER" id="PTHR28027:SF2">
    <property type="entry name" value="TRANSCRIPTIONAL REGULATOR MIT1"/>
    <property type="match status" value="1"/>
</dbReference>
<name>A0A061BGH4_CYBFA</name>
<feature type="compositionally biased region" description="Low complexity" evidence="1">
    <location>
        <begin position="352"/>
        <end position="364"/>
    </location>
</feature>
<feature type="region of interest" description="Disordered" evidence="1">
    <location>
        <begin position="313"/>
        <end position="399"/>
    </location>
</feature>
<proteinExistence type="predicted"/>
<feature type="compositionally biased region" description="Basic and acidic residues" evidence="1">
    <location>
        <begin position="90"/>
        <end position="99"/>
    </location>
</feature>